<comment type="pathway">
    <text evidence="2 11">Protein modification; protein glycosylation.</text>
</comment>
<proteinExistence type="inferred from homology"/>
<comment type="caution">
    <text evidence="13">The sequence shown here is derived from an EMBL/GenBank/DDBJ whole genome shotgun (WGS) entry which is preliminary data.</text>
</comment>
<dbReference type="EMBL" id="MU157825">
    <property type="protein sequence ID" value="KAF9534800.1"/>
    <property type="molecule type" value="Genomic_DNA"/>
</dbReference>
<dbReference type="AlphaFoldDB" id="A0A9P6JWN1"/>
<feature type="transmembrane region" description="Helical" evidence="11">
    <location>
        <begin position="440"/>
        <end position="459"/>
    </location>
</feature>
<evidence type="ECO:0000256" key="3">
    <source>
        <dbReference type="ARBA" id="ARBA00008715"/>
    </source>
</evidence>
<dbReference type="OrthoDB" id="1689333at2759"/>
<reference evidence="13" key="1">
    <citation type="submission" date="2020-11" db="EMBL/GenBank/DDBJ databases">
        <authorList>
            <consortium name="DOE Joint Genome Institute"/>
            <person name="Ahrendt S."/>
            <person name="Riley R."/>
            <person name="Andreopoulos W."/>
            <person name="Labutti K."/>
            <person name="Pangilinan J."/>
            <person name="Ruiz-Duenas F.J."/>
            <person name="Barrasa J.M."/>
            <person name="Sanchez-Garcia M."/>
            <person name="Camarero S."/>
            <person name="Miyauchi S."/>
            <person name="Serrano A."/>
            <person name="Linde D."/>
            <person name="Babiker R."/>
            <person name="Drula E."/>
            <person name="Ayuso-Fernandez I."/>
            <person name="Pacheco R."/>
            <person name="Padilla G."/>
            <person name="Ferreira P."/>
            <person name="Barriuso J."/>
            <person name="Kellner H."/>
            <person name="Castanera R."/>
            <person name="Alfaro M."/>
            <person name="Ramirez L."/>
            <person name="Pisabarro A.G."/>
            <person name="Kuo A."/>
            <person name="Tritt A."/>
            <person name="Lipzen A."/>
            <person name="He G."/>
            <person name="Yan M."/>
            <person name="Ng V."/>
            <person name="Cullen D."/>
            <person name="Martin F."/>
            <person name="Rosso M.-N."/>
            <person name="Henrissat B."/>
            <person name="Hibbett D."/>
            <person name="Martinez A.T."/>
            <person name="Grigoriev I.V."/>
        </authorList>
    </citation>
    <scope>NUCLEOTIDE SEQUENCE</scope>
    <source>
        <strain evidence="13">CBS 506.95</strain>
    </source>
</reference>
<keyword evidence="6 11" id="KW-0812">Transmembrane</keyword>
<keyword evidence="8 11" id="KW-1133">Transmembrane helix</keyword>
<feature type="region of interest" description="Disordered" evidence="12">
    <location>
        <begin position="1"/>
        <end position="21"/>
    </location>
</feature>
<evidence type="ECO:0000313" key="14">
    <source>
        <dbReference type="Proteomes" id="UP000807306"/>
    </source>
</evidence>
<dbReference type="PANTHER" id="PTHR12413:SF2">
    <property type="entry name" value="DOLICHYL PYROPHOSPHATE GLC1MAN9GLCNAC2 ALPHA-1,3-GLUCOSYLTRANSFERASE-RELATED"/>
    <property type="match status" value="1"/>
</dbReference>
<evidence type="ECO:0000256" key="10">
    <source>
        <dbReference type="ARBA" id="ARBA00047346"/>
    </source>
</evidence>
<evidence type="ECO:0000256" key="7">
    <source>
        <dbReference type="ARBA" id="ARBA00022824"/>
    </source>
</evidence>
<dbReference type="Proteomes" id="UP000807306">
    <property type="component" value="Unassembled WGS sequence"/>
</dbReference>
<keyword evidence="9 11" id="KW-0472">Membrane</keyword>
<keyword evidence="14" id="KW-1185">Reference proteome</keyword>
<protein>
    <recommendedName>
        <fullName evidence="11">Alpha-1,3-glucosyltransferase</fullName>
        <ecNumber evidence="11">2.4.1.-</ecNumber>
    </recommendedName>
</protein>
<dbReference type="EC" id="2.4.1.-" evidence="11"/>
<feature type="transmembrane region" description="Helical" evidence="11">
    <location>
        <begin position="187"/>
        <end position="203"/>
    </location>
</feature>
<dbReference type="PANTHER" id="PTHR12413">
    <property type="entry name" value="DOLICHYL GLYCOSYLTRANSFERASE"/>
    <property type="match status" value="1"/>
</dbReference>
<feature type="transmembrane region" description="Helical" evidence="11">
    <location>
        <begin position="373"/>
        <end position="393"/>
    </location>
</feature>
<evidence type="ECO:0000256" key="8">
    <source>
        <dbReference type="ARBA" id="ARBA00022989"/>
    </source>
</evidence>
<keyword evidence="5 11" id="KW-0808">Transferase</keyword>
<dbReference type="InterPro" id="IPR004856">
    <property type="entry name" value="Glyco_trans_ALG6/ALG8"/>
</dbReference>
<evidence type="ECO:0000256" key="4">
    <source>
        <dbReference type="ARBA" id="ARBA00022676"/>
    </source>
</evidence>
<dbReference type="GO" id="GO:0005789">
    <property type="term" value="C:endoplasmic reticulum membrane"/>
    <property type="evidence" value="ECO:0007669"/>
    <property type="project" value="UniProtKB-SubCell"/>
</dbReference>
<feature type="transmembrane region" description="Helical" evidence="11">
    <location>
        <begin position="413"/>
        <end position="433"/>
    </location>
</feature>
<dbReference type="Pfam" id="PF03155">
    <property type="entry name" value="Alg6_Alg8"/>
    <property type="match status" value="1"/>
</dbReference>
<dbReference type="GO" id="GO:0042283">
    <property type="term" value="F:dolichyl pyrophosphate Glc1Man9GlcNAc2 alpha-1,3-glucosyltransferase activity"/>
    <property type="evidence" value="ECO:0007669"/>
    <property type="project" value="UniProtKB-EC"/>
</dbReference>
<keyword evidence="7 11" id="KW-0256">Endoplasmic reticulum</keyword>
<evidence type="ECO:0000256" key="6">
    <source>
        <dbReference type="ARBA" id="ARBA00022692"/>
    </source>
</evidence>
<evidence type="ECO:0000313" key="13">
    <source>
        <dbReference type="EMBL" id="KAF9534800.1"/>
    </source>
</evidence>
<evidence type="ECO:0000256" key="5">
    <source>
        <dbReference type="ARBA" id="ARBA00022679"/>
    </source>
</evidence>
<feature type="transmembrane region" description="Helical" evidence="11">
    <location>
        <begin position="250"/>
        <end position="270"/>
    </location>
</feature>
<name>A0A9P6JWN1_9AGAR</name>
<feature type="transmembrane region" description="Helical" evidence="11">
    <location>
        <begin position="348"/>
        <end position="366"/>
    </location>
</feature>
<accession>A0A9P6JWN1</accession>
<evidence type="ECO:0000256" key="9">
    <source>
        <dbReference type="ARBA" id="ARBA00023136"/>
    </source>
</evidence>
<organism evidence="13 14">
    <name type="scientific">Crepidotus variabilis</name>
    <dbReference type="NCBI Taxonomy" id="179855"/>
    <lineage>
        <taxon>Eukaryota</taxon>
        <taxon>Fungi</taxon>
        <taxon>Dikarya</taxon>
        <taxon>Basidiomycota</taxon>
        <taxon>Agaricomycotina</taxon>
        <taxon>Agaricomycetes</taxon>
        <taxon>Agaricomycetidae</taxon>
        <taxon>Agaricales</taxon>
        <taxon>Agaricineae</taxon>
        <taxon>Crepidotaceae</taxon>
        <taxon>Crepidotus</taxon>
    </lineage>
</organism>
<gene>
    <name evidence="13" type="ORF">CPB83DRAFT_842963</name>
</gene>
<sequence>MANQGDRITPTSPKKSAFQNAPESIEHPLSSSWFSWDVLPSEWDILFLSTALKLLLFPAYRSTDFEVHRNWLAIMYSLPISKWYYDTTSEWTLDYPPFFAYFEKLLSIPASFIDPRIVDLSNLNYEGWSVIAYQRTTVILTELVLGAVLLRFIRGSVDPAMQRVISASLFLHPGFIIVDHIHFQYNGFMYGILLWSVLMARNGNKLASGILFAVLLNFKHIYMYLAPPYFVYLLRSYCISPIGELQLKNFLSLANAVIAVFVVSLGPFALMGQIPQLLSRLFPFTRGLNHAYWAPNVWALVTAADRVLLKYVRWSGASIPLNQAGVASTSRGLVGDTVFAVIPTVKPIHTFVITIAFQLIWLFKLWRSPTYKSFLTALTLSGWTSFLFGWHVHEKAVLLVLIPLSLLAAERHAYFRTFILASIAGIFSLFPLIFTPAESIVKVVYSLVWIAAVYFPLSRRVYEYPKSLVYVIMDALEKVYLAGFPLLLVFVTAFPLLLERKQGFQNIGAAVATESCIAKDGLTCPNTTEDMFLATNSRIRTQNPGSSGSSTQAMEFLPLMATSVYCSVGLIWGFLRLGFIYLNEESSYRGQLSEVK</sequence>
<feature type="transmembrane region" description="Helical" evidence="11">
    <location>
        <begin position="210"/>
        <end position="230"/>
    </location>
</feature>
<dbReference type="GO" id="GO:0006487">
    <property type="term" value="P:protein N-linked glycosylation"/>
    <property type="evidence" value="ECO:0007669"/>
    <property type="project" value="TreeGrafter"/>
</dbReference>
<feature type="compositionally biased region" description="Polar residues" evidence="12">
    <location>
        <begin position="9"/>
        <end position="21"/>
    </location>
</feature>
<feature type="transmembrane region" description="Helical" evidence="11">
    <location>
        <begin position="479"/>
        <end position="498"/>
    </location>
</feature>
<evidence type="ECO:0000256" key="12">
    <source>
        <dbReference type="SAM" id="MobiDB-lite"/>
    </source>
</evidence>
<evidence type="ECO:0000256" key="1">
    <source>
        <dbReference type="ARBA" id="ARBA00004477"/>
    </source>
</evidence>
<comment type="similarity">
    <text evidence="3 11">Belongs to the ALG6/ALG8 glucosyltransferase family.</text>
</comment>
<feature type="transmembrane region" description="Helical" evidence="11">
    <location>
        <begin position="556"/>
        <end position="582"/>
    </location>
</feature>
<keyword evidence="4 11" id="KW-0328">Glycosyltransferase</keyword>
<comment type="catalytic activity">
    <reaction evidence="10">
        <text>an alpha-D-Glc-(1-&gt;3)-alpha-D-Man-(1-&gt;2)-alpha-D-Man-(1-&gt;2)-alpha-D-Man-(1-&gt;3)-[alpha-D-Man-(1-&gt;2)-alpha-D-Man-(1-&gt;3)-[alpha-D-Man-(1-&gt;2)-alpha-D-Man-(1-&gt;6)]-alpha-D-Man-(1-&gt;6)]-beta-D-Man-(1-&gt;4)-beta-D-GlcNAc-(1-&gt;4)-alpha-D-GlcNAc-diphospho-di-trans,poly-cis-dolichol + a di-trans,poly-cis-dolichyl beta-D-glucosyl phosphate = an alpha-D-Glc-(1-&gt;3)-alpha-D-Glc-(1-&gt;3)-alpha-D-Man-(1-&gt;2)-alpha-D-Man-(1-&gt;2)-alpha-D-Man-(1-&gt;3)-[alpha-D-Man-(1-&gt;2)-alpha-D-Man-(1-&gt;3)-[alpha-D-Man-(1-&gt;2)-alpha-D-Man-(1-&gt;6)]-alpha-D-Man-(1-&gt;6)]-beta-D-Man-(1-&gt;4)-beta-D-GlcNAc-(1-&gt;4)-alpha-D-GlcNAc-diphospho-di-trans,poly-cis-dolichol + a di-trans,poly-cis-dolichyl phosphate + H(+)</text>
        <dbReference type="Rhea" id="RHEA:31307"/>
        <dbReference type="Rhea" id="RHEA-COMP:19498"/>
        <dbReference type="Rhea" id="RHEA-COMP:19502"/>
        <dbReference type="Rhea" id="RHEA-COMP:19521"/>
        <dbReference type="Rhea" id="RHEA-COMP:19522"/>
        <dbReference type="ChEBI" id="CHEBI:15378"/>
        <dbReference type="ChEBI" id="CHEBI:57525"/>
        <dbReference type="ChEBI" id="CHEBI:57683"/>
        <dbReference type="ChEBI" id="CHEBI:132521"/>
        <dbReference type="ChEBI" id="CHEBI:132522"/>
        <dbReference type="EC" id="2.4.1.265"/>
    </reaction>
    <physiologicalReaction direction="left-to-right" evidence="10">
        <dbReference type="Rhea" id="RHEA:31308"/>
    </physiologicalReaction>
</comment>
<evidence type="ECO:0000256" key="11">
    <source>
        <dbReference type="RuleBase" id="RU363110"/>
    </source>
</evidence>
<evidence type="ECO:0000256" key="2">
    <source>
        <dbReference type="ARBA" id="ARBA00004922"/>
    </source>
</evidence>
<comment type="subcellular location">
    <subcellularLocation>
        <location evidence="1 11">Endoplasmic reticulum membrane</location>
        <topology evidence="1 11">Multi-pass membrane protein</topology>
    </subcellularLocation>
</comment>